<evidence type="ECO:0000313" key="2">
    <source>
        <dbReference type="Proteomes" id="UP000277204"/>
    </source>
</evidence>
<accession>A0A3P7ZQH5</accession>
<dbReference type="EMBL" id="UZAI01004476">
    <property type="protein sequence ID" value="VDO86427.1"/>
    <property type="molecule type" value="Genomic_DNA"/>
</dbReference>
<evidence type="ECO:0000313" key="1">
    <source>
        <dbReference type="EMBL" id="VDO86427.1"/>
    </source>
</evidence>
<keyword evidence="2" id="KW-1185">Reference proteome</keyword>
<name>A0A3P7ZQH5_9TREM</name>
<sequence length="133" mass="14270">MRELVLPGGFNPVSPSFIVRDITTGLSGMVVGGSQQETLDPGFVLFGTRQQGVPVILRELVLPGGFDLVSPSFTVRDVTTMVVGGSQQETLDPGFVLFGTRQQGVPVILRELVLPGGFDLVSHRLVATLQHDR</sequence>
<gene>
    <name evidence="1" type="ORF">SMRZ_LOCUS9467</name>
</gene>
<proteinExistence type="predicted"/>
<dbReference type="Proteomes" id="UP000277204">
    <property type="component" value="Unassembled WGS sequence"/>
</dbReference>
<dbReference type="AlphaFoldDB" id="A0A3P7ZQH5"/>
<reference evidence="1 2" key="1">
    <citation type="submission" date="2018-11" db="EMBL/GenBank/DDBJ databases">
        <authorList>
            <consortium name="Pathogen Informatics"/>
        </authorList>
    </citation>
    <scope>NUCLEOTIDE SEQUENCE [LARGE SCALE GENOMIC DNA]</scope>
    <source>
        <strain evidence="1 2">Zambia</strain>
    </source>
</reference>
<organism evidence="1 2">
    <name type="scientific">Schistosoma margrebowiei</name>
    <dbReference type="NCBI Taxonomy" id="48269"/>
    <lineage>
        <taxon>Eukaryota</taxon>
        <taxon>Metazoa</taxon>
        <taxon>Spiralia</taxon>
        <taxon>Lophotrochozoa</taxon>
        <taxon>Platyhelminthes</taxon>
        <taxon>Trematoda</taxon>
        <taxon>Digenea</taxon>
        <taxon>Strigeidida</taxon>
        <taxon>Schistosomatoidea</taxon>
        <taxon>Schistosomatidae</taxon>
        <taxon>Schistosoma</taxon>
    </lineage>
</organism>
<protein>
    <submittedName>
        <fullName evidence="1">Uncharacterized protein</fullName>
    </submittedName>
</protein>